<sequence length="58" mass="6608">MHMRLRSSSSGRPWTIPTMPCLPATQYSTFEVYGCCGFWAYCSGFLPFCSLFLYFFGG</sequence>
<evidence type="ECO:0000313" key="3">
    <source>
        <dbReference type="Proteomes" id="UP000276215"/>
    </source>
</evidence>
<accession>A0A3N4JXH5</accession>
<evidence type="ECO:0000313" key="2">
    <source>
        <dbReference type="EMBL" id="RPB01719.1"/>
    </source>
</evidence>
<dbReference type="Proteomes" id="UP000276215">
    <property type="component" value="Unassembled WGS sequence"/>
</dbReference>
<reference evidence="2 3" key="1">
    <citation type="journal article" date="2018" name="Nat. Ecol. Evol.">
        <title>Pezizomycetes genomes reveal the molecular basis of ectomycorrhizal truffle lifestyle.</title>
        <authorList>
            <person name="Murat C."/>
            <person name="Payen T."/>
            <person name="Noel B."/>
            <person name="Kuo A."/>
            <person name="Morin E."/>
            <person name="Chen J."/>
            <person name="Kohler A."/>
            <person name="Krizsan K."/>
            <person name="Balestrini R."/>
            <person name="Da Silva C."/>
            <person name="Montanini B."/>
            <person name="Hainaut M."/>
            <person name="Levati E."/>
            <person name="Barry K.W."/>
            <person name="Belfiori B."/>
            <person name="Cichocki N."/>
            <person name="Clum A."/>
            <person name="Dockter R.B."/>
            <person name="Fauchery L."/>
            <person name="Guy J."/>
            <person name="Iotti M."/>
            <person name="Le Tacon F."/>
            <person name="Lindquist E.A."/>
            <person name="Lipzen A."/>
            <person name="Malagnac F."/>
            <person name="Mello A."/>
            <person name="Molinier V."/>
            <person name="Miyauchi S."/>
            <person name="Poulain J."/>
            <person name="Riccioni C."/>
            <person name="Rubini A."/>
            <person name="Sitrit Y."/>
            <person name="Splivallo R."/>
            <person name="Traeger S."/>
            <person name="Wang M."/>
            <person name="Zifcakova L."/>
            <person name="Wipf D."/>
            <person name="Zambonelli A."/>
            <person name="Paolocci F."/>
            <person name="Nowrousian M."/>
            <person name="Ottonello S."/>
            <person name="Baldrian P."/>
            <person name="Spatafora J.W."/>
            <person name="Henrissat B."/>
            <person name="Nagy L.G."/>
            <person name="Aury J.M."/>
            <person name="Wincker P."/>
            <person name="Grigoriev I.V."/>
            <person name="Bonfante P."/>
            <person name="Martin F.M."/>
        </authorList>
    </citation>
    <scope>NUCLEOTIDE SEQUENCE [LARGE SCALE GENOMIC DNA]</scope>
    <source>
        <strain evidence="2 3">120613-1</strain>
    </source>
</reference>
<keyword evidence="1" id="KW-1133">Transmembrane helix</keyword>
<dbReference type="EMBL" id="ML120371">
    <property type="protein sequence ID" value="RPB01719.1"/>
    <property type="molecule type" value="Genomic_DNA"/>
</dbReference>
<feature type="transmembrane region" description="Helical" evidence="1">
    <location>
        <begin position="38"/>
        <end position="56"/>
    </location>
</feature>
<proteinExistence type="predicted"/>
<gene>
    <name evidence="2" type="ORF">L873DRAFT_596213</name>
</gene>
<evidence type="ECO:0000256" key="1">
    <source>
        <dbReference type="SAM" id="Phobius"/>
    </source>
</evidence>
<name>A0A3N4JXH5_9PEZI</name>
<keyword evidence="1" id="KW-0472">Membrane</keyword>
<keyword evidence="1" id="KW-0812">Transmembrane</keyword>
<dbReference type="AlphaFoldDB" id="A0A3N4JXH5"/>
<organism evidence="2 3">
    <name type="scientific">Choiromyces venosus 120613-1</name>
    <dbReference type="NCBI Taxonomy" id="1336337"/>
    <lineage>
        <taxon>Eukaryota</taxon>
        <taxon>Fungi</taxon>
        <taxon>Dikarya</taxon>
        <taxon>Ascomycota</taxon>
        <taxon>Pezizomycotina</taxon>
        <taxon>Pezizomycetes</taxon>
        <taxon>Pezizales</taxon>
        <taxon>Tuberaceae</taxon>
        <taxon>Choiromyces</taxon>
    </lineage>
</organism>
<protein>
    <submittedName>
        <fullName evidence="2">Uncharacterized protein</fullName>
    </submittedName>
</protein>
<keyword evidence="3" id="KW-1185">Reference proteome</keyword>